<protein>
    <submittedName>
        <fullName evidence="6">Tic20 family protein</fullName>
    </submittedName>
</protein>
<reference evidence="6 7" key="1">
    <citation type="submission" date="2023-04" db="EMBL/GenBank/DDBJ databases">
        <title>Genome Encyclopedia of Bacteria and Archaea VI: Functional Genomics of Type Strains.</title>
        <authorList>
            <person name="Whitman W."/>
        </authorList>
    </citation>
    <scope>NUCLEOTIDE SEQUENCE [LARGE SCALE GENOMIC DNA]</scope>
    <source>
        <strain evidence="6 7">SG_E_30_P1</strain>
    </source>
</reference>
<keyword evidence="7" id="KW-1185">Reference proteome</keyword>
<dbReference type="EMBL" id="JARXVQ010000001">
    <property type="protein sequence ID" value="MDH6181207.1"/>
    <property type="molecule type" value="Genomic_DNA"/>
</dbReference>
<keyword evidence="3 5" id="KW-1133">Transmembrane helix</keyword>
<evidence type="ECO:0000256" key="3">
    <source>
        <dbReference type="ARBA" id="ARBA00022989"/>
    </source>
</evidence>
<name>A0ABT6KMG3_9MICO</name>
<feature type="transmembrane region" description="Helical" evidence="5">
    <location>
        <begin position="70"/>
        <end position="90"/>
    </location>
</feature>
<organism evidence="6 7">
    <name type="scientific">Antiquaquibacter oligotrophicus</name>
    <dbReference type="NCBI Taxonomy" id="2880260"/>
    <lineage>
        <taxon>Bacteria</taxon>
        <taxon>Bacillati</taxon>
        <taxon>Actinomycetota</taxon>
        <taxon>Actinomycetes</taxon>
        <taxon>Micrococcales</taxon>
        <taxon>Microbacteriaceae</taxon>
        <taxon>Antiquaquibacter</taxon>
    </lineage>
</organism>
<evidence type="ECO:0000313" key="7">
    <source>
        <dbReference type="Proteomes" id="UP001160142"/>
    </source>
</evidence>
<evidence type="ECO:0000256" key="1">
    <source>
        <dbReference type="ARBA" id="ARBA00004141"/>
    </source>
</evidence>
<proteinExistence type="predicted"/>
<comment type="caution">
    <text evidence="6">The sequence shown here is derived from an EMBL/GenBank/DDBJ whole genome shotgun (WGS) entry which is preliminary data.</text>
</comment>
<keyword evidence="4 5" id="KW-0472">Membrane</keyword>
<dbReference type="InterPro" id="IPR019109">
    <property type="entry name" value="MamF_MmsF"/>
</dbReference>
<sequence>MPEAQNPYANPVSTAVPLSPAEEKQWAVLTHVLGIFFGVISAAAFYFIYRDRGPFVKHHTATEWNFQLTLAVIHGVSFLLAFPLIIGATLPGTSSDTFFVAWAIYMVVYLLNFVLRIVALVLGIRAAVAANRGSFYTYPSFRFVKVA</sequence>
<keyword evidence="2 5" id="KW-0812">Transmembrane</keyword>
<accession>A0ABT6KMG3</accession>
<comment type="subcellular location">
    <subcellularLocation>
        <location evidence="1">Membrane</location>
        <topology evidence="1">Multi-pass membrane protein</topology>
    </subcellularLocation>
</comment>
<gene>
    <name evidence="6" type="ORF">M2152_001389</name>
</gene>
<dbReference type="Proteomes" id="UP001160142">
    <property type="component" value="Unassembled WGS sequence"/>
</dbReference>
<evidence type="ECO:0000256" key="2">
    <source>
        <dbReference type="ARBA" id="ARBA00022692"/>
    </source>
</evidence>
<feature type="transmembrane region" description="Helical" evidence="5">
    <location>
        <begin position="102"/>
        <end position="124"/>
    </location>
</feature>
<dbReference type="RefSeq" id="WP_322133526.1">
    <property type="nucleotide sequence ID" value="NZ_CP085036.1"/>
</dbReference>
<evidence type="ECO:0000256" key="4">
    <source>
        <dbReference type="ARBA" id="ARBA00023136"/>
    </source>
</evidence>
<dbReference type="Pfam" id="PF09685">
    <property type="entry name" value="MamF_MmsF"/>
    <property type="match status" value="1"/>
</dbReference>
<evidence type="ECO:0000256" key="5">
    <source>
        <dbReference type="SAM" id="Phobius"/>
    </source>
</evidence>
<feature type="transmembrane region" description="Helical" evidence="5">
    <location>
        <begin position="26"/>
        <end position="49"/>
    </location>
</feature>
<evidence type="ECO:0000313" key="6">
    <source>
        <dbReference type="EMBL" id="MDH6181207.1"/>
    </source>
</evidence>